<keyword evidence="2" id="KW-0812">Transmembrane</keyword>
<protein>
    <submittedName>
        <fullName evidence="3">Uncharacterized protein</fullName>
    </submittedName>
</protein>
<keyword evidence="4" id="KW-1185">Reference proteome</keyword>
<dbReference type="STRING" id="1344416.A0A139AMF4"/>
<feature type="compositionally biased region" description="Polar residues" evidence="1">
    <location>
        <begin position="1"/>
        <end position="13"/>
    </location>
</feature>
<gene>
    <name evidence="3" type="ORF">M427DRAFT_68116</name>
</gene>
<evidence type="ECO:0000256" key="1">
    <source>
        <dbReference type="SAM" id="MobiDB-lite"/>
    </source>
</evidence>
<keyword evidence="2" id="KW-0472">Membrane</keyword>
<feature type="compositionally biased region" description="Basic and acidic residues" evidence="1">
    <location>
        <begin position="14"/>
        <end position="24"/>
    </location>
</feature>
<evidence type="ECO:0000313" key="3">
    <source>
        <dbReference type="EMBL" id="KXS17951.1"/>
    </source>
</evidence>
<reference evidence="3 4" key="1">
    <citation type="journal article" date="2015" name="Genome Biol. Evol.">
        <title>Phylogenomic analyses indicate that early fungi evolved digesting cell walls of algal ancestors of land plants.</title>
        <authorList>
            <person name="Chang Y."/>
            <person name="Wang S."/>
            <person name="Sekimoto S."/>
            <person name="Aerts A.L."/>
            <person name="Choi C."/>
            <person name="Clum A."/>
            <person name="LaButti K.M."/>
            <person name="Lindquist E.A."/>
            <person name="Yee Ngan C."/>
            <person name="Ohm R.A."/>
            <person name="Salamov A.A."/>
            <person name="Grigoriev I.V."/>
            <person name="Spatafora J.W."/>
            <person name="Berbee M.L."/>
        </authorList>
    </citation>
    <scope>NUCLEOTIDE SEQUENCE [LARGE SCALE GENOMIC DNA]</scope>
    <source>
        <strain evidence="3 4">JEL478</strain>
    </source>
</reference>
<evidence type="ECO:0000313" key="4">
    <source>
        <dbReference type="Proteomes" id="UP000070544"/>
    </source>
</evidence>
<name>A0A139AMF4_GONPJ</name>
<accession>A0A139AMF4</accession>
<feature type="transmembrane region" description="Helical" evidence="2">
    <location>
        <begin position="83"/>
        <end position="104"/>
    </location>
</feature>
<dbReference type="Proteomes" id="UP000070544">
    <property type="component" value="Unassembled WGS sequence"/>
</dbReference>
<dbReference type="PANTHER" id="PTHR36485">
    <property type="entry name" value="OS01G0939000 PROTEIN"/>
    <property type="match status" value="1"/>
</dbReference>
<dbReference type="EMBL" id="KQ965744">
    <property type="protein sequence ID" value="KXS17951.1"/>
    <property type="molecule type" value="Genomic_DNA"/>
</dbReference>
<dbReference type="PANTHER" id="PTHR36485:SF1">
    <property type="entry name" value="TRANSMEMBRANE PROTEIN"/>
    <property type="match status" value="1"/>
</dbReference>
<dbReference type="AlphaFoldDB" id="A0A139AMF4"/>
<dbReference type="Pfam" id="PF15159">
    <property type="entry name" value="PIG-Y"/>
    <property type="match status" value="1"/>
</dbReference>
<feature type="transmembrane region" description="Helical" evidence="2">
    <location>
        <begin position="44"/>
        <end position="62"/>
    </location>
</feature>
<sequence length="112" mass="12496">MPKTVQSGDNSSPAHHEGSDHAAPDDGNSFLEGLDEDELRVRGYWLLALTVAFFIVSTYCGFVSKMMPDTGWVILDAIKHDNYYCYLVPLTIPTAVIFGGFNWVGYEQFVNN</sequence>
<proteinExistence type="predicted"/>
<dbReference type="InterPro" id="IPR029164">
    <property type="entry name" value="PIG-Y"/>
</dbReference>
<organism evidence="3 4">
    <name type="scientific">Gonapodya prolifera (strain JEL478)</name>
    <name type="common">Monoblepharis prolifera</name>
    <dbReference type="NCBI Taxonomy" id="1344416"/>
    <lineage>
        <taxon>Eukaryota</taxon>
        <taxon>Fungi</taxon>
        <taxon>Fungi incertae sedis</taxon>
        <taxon>Chytridiomycota</taxon>
        <taxon>Chytridiomycota incertae sedis</taxon>
        <taxon>Monoblepharidomycetes</taxon>
        <taxon>Monoblepharidales</taxon>
        <taxon>Gonapodyaceae</taxon>
        <taxon>Gonapodya</taxon>
    </lineage>
</organism>
<feature type="region of interest" description="Disordered" evidence="1">
    <location>
        <begin position="1"/>
        <end position="30"/>
    </location>
</feature>
<dbReference type="OrthoDB" id="2157498at2759"/>
<evidence type="ECO:0000256" key="2">
    <source>
        <dbReference type="SAM" id="Phobius"/>
    </source>
</evidence>
<keyword evidence="2" id="KW-1133">Transmembrane helix</keyword>